<dbReference type="RefSeq" id="WP_067181582.1">
    <property type="nucleotide sequence ID" value="NZ_CP012199.1"/>
</dbReference>
<dbReference type="Proteomes" id="UP000058599">
    <property type="component" value="Chromosome"/>
</dbReference>
<dbReference type="PRINTS" id="PR00080">
    <property type="entry name" value="SDRFAMILY"/>
</dbReference>
<dbReference type="CDD" id="cd05233">
    <property type="entry name" value="SDR_c"/>
    <property type="match status" value="1"/>
</dbReference>
<dbReference type="FunFam" id="3.40.50.720:FF:000084">
    <property type="entry name" value="Short-chain dehydrogenase reductase"/>
    <property type="match status" value="1"/>
</dbReference>
<accession>A0AA86GLF3</accession>
<dbReference type="Gene3D" id="3.40.50.720">
    <property type="entry name" value="NAD(P)-binding Rossmann-like Domain"/>
    <property type="match status" value="1"/>
</dbReference>
<dbReference type="KEGG" id="sgi:SGRAN_1184"/>
<dbReference type="GO" id="GO:0004316">
    <property type="term" value="F:3-oxoacyl-[acyl-carrier-protein] reductase (NADPH) activity"/>
    <property type="evidence" value="ECO:0007669"/>
    <property type="project" value="UniProtKB-EC"/>
</dbReference>
<evidence type="ECO:0000313" key="3">
    <source>
        <dbReference type="Proteomes" id="UP000058599"/>
    </source>
</evidence>
<evidence type="ECO:0000256" key="1">
    <source>
        <dbReference type="ARBA" id="ARBA00006484"/>
    </source>
</evidence>
<dbReference type="InterPro" id="IPR036291">
    <property type="entry name" value="NAD(P)-bd_dom_sf"/>
</dbReference>
<dbReference type="EC" id="1.1.1.100" evidence="2"/>
<keyword evidence="2" id="KW-0560">Oxidoreductase</keyword>
<proteinExistence type="inferred from homology"/>
<name>A0AA86GLF3_9SPHN</name>
<dbReference type="EMBL" id="CP012199">
    <property type="protein sequence ID" value="AMG73577.1"/>
    <property type="molecule type" value="Genomic_DNA"/>
</dbReference>
<dbReference type="InterPro" id="IPR020904">
    <property type="entry name" value="Sc_DH/Rdtase_CS"/>
</dbReference>
<keyword evidence="3" id="KW-1185">Reference proteome</keyword>
<dbReference type="Pfam" id="PF13561">
    <property type="entry name" value="adh_short_C2"/>
    <property type="match status" value="1"/>
</dbReference>
<organism evidence="2 3">
    <name type="scientific">Sphingopyxis granuli</name>
    <dbReference type="NCBI Taxonomy" id="267128"/>
    <lineage>
        <taxon>Bacteria</taxon>
        <taxon>Pseudomonadati</taxon>
        <taxon>Pseudomonadota</taxon>
        <taxon>Alphaproteobacteria</taxon>
        <taxon>Sphingomonadales</taxon>
        <taxon>Sphingomonadaceae</taxon>
        <taxon>Sphingopyxis</taxon>
    </lineage>
</organism>
<dbReference type="SUPFAM" id="SSF51735">
    <property type="entry name" value="NAD(P)-binding Rossmann-fold domains"/>
    <property type="match status" value="1"/>
</dbReference>
<dbReference type="PRINTS" id="PR00081">
    <property type="entry name" value="GDHRDH"/>
</dbReference>
<protein>
    <submittedName>
        <fullName evidence="2">3-oxoacyl-ACP reductase</fullName>
        <ecNumber evidence="2">1.1.1.100</ecNumber>
    </submittedName>
</protein>
<evidence type="ECO:0000313" key="2">
    <source>
        <dbReference type="EMBL" id="AMG73577.1"/>
    </source>
</evidence>
<dbReference type="PANTHER" id="PTHR43975:SF2">
    <property type="entry name" value="EG:BACR7A4.14 PROTEIN-RELATED"/>
    <property type="match status" value="1"/>
</dbReference>
<dbReference type="PANTHER" id="PTHR43975">
    <property type="entry name" value="ZGC:101858"/>
    <property type="match status" value="1"/>
</dbReference>
<dbReference type="InterPro" id="IPR002347">
    <property type="entry name" value="SDR_fam"/>
</dbReference>
<comment type="similarity">
    <text evidence="1">Belongs to the short-chain dehydrogenases/reductases (SDR) family.</text>
</comment>
<sequence>MRRFEGMVVAITGAASGIGEATARRFAAEGAILALCDLSEDALAQMVTRTGIAESARTLRAVDVSDIDAISSFIDDAAQSLGRLDVLVNNAGIGCFGHVDEITAEQWRRTMAVDLDAVFFGSRAALPYLRTAGGCIVNTASISGLFADPGLAAYNVAKAGVVNLTRNMAVDHAGEGIRVNCICPGGVGTAMLKSHLRDAAIMEDYERLVPMGRVGTADEMAAGIAFLASSDASYITGTTLTIDGGVTAQTGQPNFDRLYRQRGWDKKILRG</sequence>
<gene>
    <name evidence="2" type="primary">yxbG</name>
    <name evidence="2" type="ORF">SGRAN_1184</name>
</gene>
<dbReference type="AlphaFoldDB" id="A0AA86GLF3"/>
<dbReference type="PROSITE" id="PS00061">
    <property type="entry name" value="ADH_SHORT"/>
    <property type="match status" value="1"/>
</dbReference>
<reference evidence="2 3" key="1">
    <citation type="journal article" date="2016" name="BMC Genomics">
        <title>Genomic analysis of the nitrate-respiring Sphingopyxis granuli (formerly Sphingomonas macrogoltabida) strain TFA.</title>
        <authorList>
            <person name="Garcia-Romero I."/>
            <person name="Perez-Pulido A.J."/>
            <person name="Gonzalez-Flores Y.E."/>
            <person name="Reyes-Ramirez F."/>
            <person name="Santero E."/>
            <person name="Floriano B."/>
        </authorList>
    </citation>
    <scope>NUCLEOTIDE SEQUENCE [LARGE SCALE GENOMIC DNA]</scope>
    <source>
        <strain evidence="2 3">TFA</strain>
    </source>
</reference>
<dbReference type="NCBIfam" id="NF005559">
    <property type="entry name" value="PRK07231.1"/>
    <property type="match status" value="1"/>
</dbReference>